<proteinExistence type="predicted"/>
<evidence type="ECO:0000313" key="2">
    <source>
        <dbReference type="Proteomes" id="UP001165289"/>
    </source>
</evidence>
<name>A0AAV7K9R6_9METZ</name>
<dbReference type="Proteomes" id="UP001165289">
    <property type="component" value="Unassembled WGS sequence"/>
</dbReference>
<comment type="caution">
    <text evidence="1">The sequence shown here is derived from an EMBL/GenBank/DDBJ whole genome shotgun (WGS) entry which is preliminary data.</text>
</comment>
<dbReference type="EMBL" id="JAKMXF010000122">
    <property type="protein sequence ID" value="KAI6657109.1"/>
    <property type="molecule type" value="Genomic_DNA"/>
</dbReference>
<dbReference type="AlphaFoldDB" id="A0AAV7K9R6"/>
<gene>
    <name evidence="1" type="ORF">LOD99_15895</name>
</gene>
<protein>
    <submittedName>
        <fullName evidence="1">Uncharacterized protein</fullName>
    </submittedName>
</protein>
<sequence length="108" mass="12304">MLKIPTGIEELQHKVSSIFIDTDFVVCLQLFRKVLTQTSYSADYMQDKHMAISIAVNHIDALKISLSGEDILDEIWDTAKALLDEHAIPQPIEKHRRVCRDDAVNSRV</sequence>
<accession>A0AAV7K9R6</accession>
<reference evidence="1 2" key="1">
    <citation type="journal article" date="2023" name="BMC Biol.">
        <title>The compact genome of the sponge Oopsacas minuta (Hexactinellida) is lacking key metazoan core genes.</title>
        <authorList>
            <person name="Santini S."/>
            <person name="Schenkelaars Q."/>
            <person name="Jourda C."/>
            <person name="Duchesne M."/>
            <person name="Belahbib H."/>
            <person name="Rocher C."/>
            <person name="Selva M."/>
            <person name="Riesgo A."/>
            <person name="Vervoort M."/>
            <person name="Leys S.P."/>
            <person name="Kodjabachian L."/>
            <person name="Le Bivic A."/>
            <person name="Borchiellini C."/>
            <person name="Claverie J.M."/>
            <person name="Renard E."/>
        </authorList>
    </citation>
    <scope>NUCLEOTIDE SEQUENCE [LARGE SCALE GENOMIC DNA]</scope>
    <source>
        <strain evidence="1">SPO-2</strain>
    </source>
</reference>
<evidence type="ECO:0000313" key="1">
    <source>
        <dbReference type="EMBL" id="KAI6657109.1"/>
    </source>
</evidence>
<organism evidence="1 2">
    <name type="scientific">Oopsacas minuta</name>
    <dbReference type="NCBI Taxonomy" id="111878"/>
    <lineage>
        <taxon>Eukaryota</taxon>
        <taxon>Metazoa</taxon>
        <taxon>Porifera</taxon>
        <taxon>Hexactinellida</taxon>
        <taxon>Hexasterophora</taxon>
        <taxon>Lyssacinosida</taxon>
        <taxon>Leucopsacidae</taxon>
        <taxon>Oopsacas</taxon>
    </lineage>
</organism>
<keyword evidence="2" id="KW-1185">Reference proteome</keyword>